<accession>A0ABV1RI64</accession>
<dbReference type="InterPro" id="IPR035093">
    <property type="entry name" value="RelE/ParE_toxin_dom_sf"/>
</dbReference>
<proteinExistence type="predicted"/>
<dbReference type="PANTHER" id="PTHR40266:SF2">
    <property type="entry name" value="TOXIN HIGB-1"/>
    <property type="match status" value="1"/>
</dbReference>
<dbReference type="Proteomes" id="UP001467690">
    <property type="component" value="Unassembled WGS sequence"/>
</dbReference>
<protein>
    <submittedName>
        <fullName evidence="1">Type II toxin-antitoxin system RelE/ParE family toxin</fullName>
    </submittedName>
</protein>
<dbReference type="PANTHER" id="PTHR40266">
    <property type="entry name" value="TOXIN HIGB-1"/>
    <property type="match status" value="1"/>
</dbReference>
<dbReference type="Gene3D" id="3.30.2310.20">
    <property type="entry name" value="RelE-like"/>
    <property type="match status" value="1"/>
</dbReference>
<reference evidence="1 2" key="1">
    <citation type="submission" date="2024-06" db="EMBL/GenBank/DDBJ databases">
        <authorList>
            <person name="Chen R.Y."/>
        </authorList>
    </citation>
    <scope>NUCLEOTIDE SEQUENCE [LARGE SCALE GENOMIC DNA]</scope>
    <source>
        <strain evidence="1 2">D2</strain>
    </source>
</reference>
<gene>
    <name evidence="1" type="ORF">ABS311_11125</name>
</gene>
<dbReference type="Pfam" id="PF05015">
    <property type="entry name" value="HigB-like_toxin"/>
    <property type="match status" value="1"/>
</dbReference>
<keyword evidence="2" id="KW-1185">Reference proteome</keyword>
<dbReference type="EMBL" id="JBELOE010000211">
    <property type="protein sequence ID" value="MER2492432.1"/>
    <property type="molecule type" value="Genomic_DNA"/>
</dbReference>
<dbReference type="RefSeq" id="WP_143871230.1">
    <property type="nucleotide sequence ID" value="NZ_CP041660.1"/>
</dbReference>
<sequence>MIKSFKHKGLETLFTTGNTKGVKQDHVKRLRNILAKLDSATDIEDMRYPGSRLHPLQGELQNHYAVTVSGNWRVTFKFENGDAEVVDYLDYH</sequence>
<dbReference type="SUPFAM" id="SSF143011">
    <property type="entry name" value="RelE-like"/>
    <property type="match status" value="1"/>
</dbReference>
<dbReference type="InterPro" id="IPR007711">
    <property type="entry name" value="HigB-1"/>
</dbReference>
<name>A0ABV1RI64_9ALTE</name>
<evidence type="ECO:0000313" key="2">
    <source>
        <dbReference type="Proteomes" id="UP001467690"/>
    </source>
</evidence>
<evidence type="ECO:0000313" key="1">
    <source>
        <dbReference type="EMBL" id="MER2492432.1"/>
    </source>
</evidence>
<comment type="caution">
    <text evidence="1">The sequence shown here is derived from an EMBL/GenBank/DDBJ whole genome shotgun (WGS) entry which is preliminary data.</text>
</comment>
<organism evidence="1 2">
    <name type="scientific">Catenovulum sediminis</name>
    <dbReference type="NCBI Taxonomy" id="1740262"/>
    <lineage>
        <taxon>Bacteria</taxon>
        <taxon>Pseudomonadati</taxon>
        <taxon>Pseudomonadota</taxon>
        <taxon>Gammaproteobacteria</taxon>
        <taxon>Alteromonadales</taxon>
        <taxon>Alteromonadaceae</taxon>
        <taxon>Catenovulum</taxon>
    </lineage>
</organism>